<gene>
    <name evidence="2" type="ORF">BRAFLDRAFT_232397</name>
</gene>
<sequence length="179" mass="18492">SACENCPEGMYADNMASTLCSPCPAGYFCSDRSQAQKCPAGTYSIAGTGSCNATSCIACPDGEYSDTEGSAQCTECPAGYECSNKTQPSPCAKGKYSSSSAVLCIDCVDGQYANSTNSTQCEPCPSGYEWTYTGTGSTECTPCEAGYQCPIAGLEVPEPCPDGHYANETGSTNCTLCPE</sequence>
<protein>
    <recommendedName>
        <fullName evidence="1">Tyrosine-protein kinase ephrin type A/B receptor-like domain-containing protein</fullName>
    </recommendedName>
</protein>
<proteinExistence type="predicted"/>
<accession>C3YZY0</accession>
<dbReference type="STRING" id="7739.C3YZY0"/>
<dbReference type="InParanoid" id="C3YZY0"/>
<organism>
    <name type="scientific">Branchiostoma floridae</name>
    <name type="common">Florida lancelet</name>
    <name type="synonym">Amphioxus</name>
    <dbReference type="NCBI Taxonomy" id="7739"/>
    <lineage>
        <taxon>Eukaryota</taxon>
        <taxon>Metazoa</taxon>
        <taxon>Chordata</taxon>
        <taxon>Cephalochordata</taxon>
        <taxon>Leptocardii</taxon>
        <taxon>Amphioxiformes</taxon>
        <taxon>Branchiostomatidae</taxon>
        <taxon>Branchiostoma</taxon>
    </lineage>
</organism>
<reference evidence="2" key="1">
    <citation type="journal article" date="2008" name="Nature">
        <title>The amphioxus genome and the evolution of the chordate karyotype.</title>
        <authorList>
            <consortium name="US DOE Joint Genome Institute (JGI-PGF)"/>
            <person name="Putnam N.H."/>
            <person name="Butts T."/>
            <person name="Ferrier D.E.K."/>
            <person name="Furlong R.F."/>
            <person name="Hellsten U."/>
            <person name="Kawashima T."/>
            <person name="Robinson-Rechavi M."/>
            <person name="Shoguchi E."/>
            <person name="Terry A."/>
            <person name="Yu J.-K."/>
            <person name="Benito-Gutierrez E.L."/>
            <person name="Dubchak I."/>
            <person name="Garcia-Fernandez J."/>
            <person name="Gibson-Brown J.J."/>
            <person name="Grigoriev I.V."/>
            <person name="Horton A.C."/>
            <person name="de Jong P.J."/>
            <person name="Jurka J."/>
            <person name="Kapitonov V.V."/>
            <person name="Kohara Y."/>
            <person name="Kuroki Y."/>
            <person name="Lindquist E."/>
            <person name="Lucas S."/>
            <person name="Osoegawa K."/>
            <person name="Pennacchio L.A."/>
            <person name="Salamov A.A."/>
            <person name="Satou Y."/>
            <person name="Sauka-Spengler T."/>
            <person name="Schmutz J."/>
            <person name="Shin-I T."/>
            <person name="Toyoda A."/>
            <person name="Bronner-Fraser M."/>
            <person name="Fujiyama A."/>
            <person name="Holland L.Z."/>
            <person name="Holland P.W.H."/>
            <person name="Satoh N."/>
            <person name="Rokhsar D.S."/>
        </authorList>
    </citation>
    <scope>NUCLEOTIDE SEQUENCE [LARGE SCALE GENOMIC DNA]</scope>
    <source>
        <strain evidence="2">S238N-H82</strain>
        <tissue evidence="2">Testes</tissue>
    </source>
</reference>
<evidence type="ECO:0000313" key="2">
    <source>
        <dbReference type="EMBL" id="EEN54401.1"/>
    </source>
</evidence>
<dbReference type="AlphaFoldDB" id="C3YZY0"/>
<feature type="non-terminal residue" evidence="2">
    <location>
        <position position="179"/>
    </location>
</feature>
<dbReference type="Gene3D" id="2.10.50.10">
    <property type="entry name" value="Tumor Necrosis Factor Receptor, subunit A, domain 2"/>
    <property type="match status" value="3"/>
</dbReference>
<feature type="non-terminal residue" evidence="2">
    <location>
        <position position="1"/>
    </location>
</feature>
<feature type="domain" description="Tyrosine-protein kinase ephrin type A/B receptor-like" evidence="1">
    <location>
        <begin position="94"/>
        <end position="131"/>
    </location>
</feature>
<dbReference type="SMART" id="SM01411">
    <property type="entry name" value="Ephrin_rec_like"/>
    <property type="match status" value="4"/>
</dbReference>
<dbReference type="PANTHER" id="PTHR46967:SF2">
    <property type="entry name" value="SUSHI, VON WILLEBRAND FACTOR TYPE A, EGF AND PENTRAXIN DOMAIN-CONTAINING PROTEIN 1-LIKE"/>
    <property type="match status" value="1"/>
</dbReference>
<dbReference type="InterPro" id="IPR009030">
    <property type="entry name" value="Growth_fac_rcpt_cys_sf"/>
</dbReference>
<dbReference type="PANTHER" id="PTHR46967">
    <property type="entry name" value="INSULIN-LIKE GROWTH FACTOR BINDING PROTEIN,N-TERMINAL"/>
    <property type="match status" value="1"/>
</dbReference>
<name>C3YZY0_BRAFL</name>
<evidence type="ECO:0000259" key="1">
    <source>
        <dbReference type="Pfam" id="PF07699"/>
    </source>
</evidence>
<dbReference type="SUPFAM" id="SSF57184">
    <property type="entry name" value="Growth factor receptor domain"/>
    <property type="match status" value="1"/>
</dbReference>
<dbReference type="InterPro" id="IPR011641">
    <property type="entry name" value="Tyr-kin_ephrin_A/B_rcpt-like"/>
</dbReference>
<dbReference type="Pfam" id="PF07699">
    <property type="entry name" value="Ephrin_rec_like"/>
    <property type="match status" value="1"/>
</dbReference>
<dbReference type="EMBL" id="GG666566">
    <property type="protein sequence ID" value="EEN54401.1"/>
    <property type="molecule type" value="Genomic_DNA"/>
</dbReference>